<feature type="region of interest" description="Disordered" evidence="1">
    <location>
        <begin position="171"/>
        <end position="190"/>
    </location>
</feature>
<organism evidence="2 3">
    <name type="scientific">Fragilariopsis cylindrus CCMP1102</name>
    <dbReference type="NCBI Taxonomy" id="635003"/>
    <lineage>
        <taxon>Eukaryota</taxon>
        <taxon>Sar</taxon>
        <taxon>Stramenopiles</taxon>
        <taxon>Ochrophyta</taxon>
        <taxon>Bacillariophyta</taxon>
        <taxon>Bacillariophyceae</taxon>
        <taxon>Bacillariophycidae</taxon>
        <taxon>Bacillariales</taxon>
        <taxon>Bacillariaceae</taxon>
        <taxon>Fragilariopsis</taxon>
    </lineage>
</organism>
<dbReference type="InParanoid" id="A0A1E7FHA7"/>
<evidence type="ECO:0000256" key="1">
    <source>
        <dbReference type="SAM" id="MobiDB-lite"/>
    </source>
</evidence>
<accession>A0A1E7FHA7</accession>
<sequence>MPPLNAFIDAEVSVTIESPDNIEGSKESSFRSSSSTSSFDRELNELDDPAWKFALAPPTTTTTTTTTTISRRRKRSRNDNKLVVTFNPQVQLEYLPNRYDWPVEEKAARWISANEYIIFQLDISNTVFLLRNDPESIDDDSYSSRGVECKDPEATRPRAIVRAKRYQLGHSLPAIQTENTGKLQEPDAKQ</sequence>
<evidence type="ECO:0000313" key="2">
    <source>
        <dbReference type="EMBL" id="OEU17514.1"/>
    </source>
</evidence>
<dbReference type="OrthoDB" id="10589182at2759"/>
<dbReference type="EMBL" id="KV784357">
    <property type="protein sequence ID" value="OEU17514.1"/>
    <property type="molecule type" value="Genomic_DNA"/>
</dbReference>
<dbReference type="KEGG" id="fcy:FRACYDRAFT_237932"/>
<name>A0A1E7FHA7_9STRA</name>
<dbReference type="Proteomes" id="UP000095751">
    <property type="component" value="Unassembled WGS sequence"/>
</dbReference>
<feature type="compositionally biased region" description="Low complexity" evidence="1">
    <location>
        <begin position="59"/>
        <end position="68"/>
    </location>
</feature>
<gene>
    <name evidence="2" type="ORF">FRACYDRAFT_237932</name>
</gene>
<proteinExistence type="predicted"/>
<feature type="region of interest" description="Disordered" evidence="1">
    <location>
        <begin position="55"/>
        <end position="76"/>
    </location>
</feature>
<evidence type="ECO:0000313" key="3">
    <source>
        <dbReference type="Proteomes" id="UP000095751"/>
    </source>
</evidence>
<protein>
    <submittedName>
        <fullName evidence="2">Uncharacterized protein</fullName>
    </submittedName>
</protein>
<feature type="region of interest" description="Disordered" evidence="1">
    <location>
        <begin position="18"/>
        <end position="41"/>
    </location>
</feature>
<reference evidence="2 3" key="1">
    <citation type="submission" date="2016-09" db="EMBL/GenBank/DDBJ databases">
        <title>Extensive genetic diversity and differential bi-allelic expression allows diatom success in the polar Southern Ocean.</title>
        <authorList>
            <consortium name="DOE Joint Genome Institute"/>
            <person name="Mock T."/>
            <person name="Otillar R.P."/>
            <person name="Strauss J."/>
            <person name="Dupont C."/>
            <person name="Frickenhaus S."/>
            <person name="Maumus F."/>
            <person name="Mcmullan M."/>
            <person name="Sanges R."/>
            <person name="Schmutz J."/>
            <person name="Toseland A."/>
            <person name="Valas R."/>
            <person name="Veluchamy A."/>
            <person name="Ward B.J."/>
            <person name="Allen A."/>
            <person name="Barry K."/>
            <person name="Falciatore A."/>
            <person name="Ferrante M."/>
            <person name="Fortunato A.E."/>
            <person name="Gloeckner G."/>
            <person name="Gruber A."/>
            <person name="Hipkin R."/>
            <person name="Janech M."/>
            <person name="Kroth P."/>
            <person name="Leese F."/>
            <person name="Lindquist E."/>
            <person name="Lyon B.R."/>
            <person name="Martin J."/>
            <person name="Mayer C."/>
            <person name="Parker M."/>
            <person name="Quesneville H."/>
            <person name="Raymond J."/>
            <person name="Uhlig C."/>
            <person name="Valentin K.U."/>
            <person name="Worden A.Z."/>
            <person name="Armbrust E.V."/>
            <person name="Bowler C."/>
            <person name="Green B."/>
            <person name="Moulton V."/>
            <person name="Van Oosterhout C."/>
            <person name="Grigoriev I."/>
        </authorList>
    </citation>
    <scope>NUCLEOTIDE SEQUENCE [LARGE SCALE GENOMIC DNA]</scope>
    <source>
        <strain evidence="2 3">CCMP1102</strain>
    </source>
</reference>
<dbReference type="AlphaFoldDB" id="A0A1E7FHA7"/>
<keyword evidence="3" id="KW-1185">Reference proteome</keyword>